<protein>
    <recommendedName>
        <fullName evidence="3">DUF551 domain-containing protein</fullName>
    </recommendedName>
</protein>
<evidence type="ECO:0008006" key="3">
    <source>
        <dbReference type="Google" id="ProtNLM"/>
    </source>
</evidence>
<organism evidence="1 2">
    <name type="scientific">Variovorax dokdonensis</name>
    <dbReference type="NCBI Taxonomy" id="344883"/>
    <lineage>
        <taxon>Bacteria</taxon>
        <taxon>Pseudomonadati</taxon>
        <taxon>Pseudomonadota</taxon>
        <taxon>Betaproteobacteria</taxon>
        <taxon>Burkholderiales</taxon>
        <taxon>Comamonadaceae</taxon>
        <taxon>Variovorax</taxon>
    </lineage>
</organism>
<gene>
    <name evidence="1" type="ORF">QTH91_18845</name>
</gene>
<accession>A0ABT7NFA8</accession>
<sequence length="72" mass="7769">MDWQPIETAPKNGTSILLINRNGDIAAGLWLSDARGTGWFLSGGTKPAALFNNNQGPTHWMRLPAVPPLGTR</sequence>
<reference evidence="1" key="1">
    <citation type="submission" date="2023-06" db="EMBL/GenBank/DDBJ databases">
        <authorList>
            <person name="Jiang Y."/>
            <person name="Liu Q."/>
        </authorList>
    </citation>
    <scope>NUCLEOTIDE SEQUENCE</scope>
    <source>
        <strain evidence="1">CGMCC 1.12089</strain>
    </source>
</reference>
<proteinExistence type="predicted"/>
<name>A0ABT7NFA8_9BURK</name>
<dbReference type="Proteomes" id="UP001174908">
    <property type="component" value="Unassembled WGS sequence"/>
</dbReference>
<evidence type="ECO:0000313" key="2">
    <source>
        <dbReference type="Proteomes" id="UP001174908"/>
    </source>
</evidence>
<comment type="caution">
    <text evidence="1">The sequence shown here is derived from an EMBL/GenBank/DDBJ whole genome shotgun (WGS) entry which is preliminary data.</text>
</comment>
<dbReference type="RefSeq" id="WP_286661681.1">
    <property type="nucleotide sequence ID" value="NZ_JASZYV010000004.1"/>
</dbReference>
<evidence type="ECO:0000313" key="1">
    <source>
        <dbReference type="EMBL" id="MDM0046555.1"/>
    </source>
</evidence>
<dbReference type="EMBL" id="JASZYV010000004">
    <property type="protein sequence ID" value="MDM0046555.1"/>
    <property type="molecule type" value="Genomic_DNA"/>
</dbReference>
<keyword evidence="2" id="KW-1185">Reference proteome</keyword>